<reference evidence="2" key="1">
    <citation type="submission" date="2021-01" db="EMBL/GenBank/DDBJ databases">
        <title>Whole genome shotgun sequence of Actinoplanes capillaceus NBRC 16408.</title>
        <authorList>
            <person name="Komaki H."/>
            <person name="Tamura T."/>
        </authorList>
    </citation>
    <scope>NUCLEOTIDE SEQUENCE [LARGE SCALE GENOMIC DNA]</scope>
    <source>
        <strain evidence="2">NBRC 16408</strain>
    </source>
</reference>
<dbReference type="InterPro" id="IPR013767">
    <property type="entry name" value="PAS_fold"/>
</dbReference>
<name>A0ABQ3WRH0_9ACTN</name>
<evidence type="ECO:0000259" key="1">
    <source>
        <dbReference type="PROSITE" id="PS50112"/>
    </source>
</evidence>
<dbReference type="SUPFAM" id="SSF55785">
    <property type="entry name" value="PYP-like sensor domain (PAS domain)"/>
    <property type="match status" value="1"/>
</dbReference>
<dbReference type="NCBIfam" id="TIGR00229">
    <property type="entry name" value="sensory_box"/>
    <property type="match status" value="1"/>
</dbReference>
<dbReference type="Gene3D" id="3.30.450.20">
    <property type="entry name" value="PAS domain"/>
    <property type="match status" value="1"/>
</dbReference>
<organism evidence="2">
    <name type="scientific">Actinoplanes campanulatus</name>
    <dbReference type="NCBI Taxonomy" id="113559"/>
    <lineage>
        <taxon>Bacteria</taxon>
        <taxon>Bacillati</taxon>
        <taxon>Actinomycetota</taxon>
        <taxon>Actinomycetes</taxon>
        <taxon>Micromonosporales</taxon>
        <taxon>Micromonosporaceae</taxon>
        <taxon>Actinoplanes</taxon>
    </lineage>
</organism>
<dbReference type="EMBL" id="BOMF01000107">
    <property type="protein sequence ID" value="GID48750.1"/>
    <property type="molecule type" value="Genomic_DNA"/>
</dbReference>
<sequence>MLSGFFPDAPYFPNSSKDVRFAEGESVRETVPRPTGEVRTFGAHELIVTKTDLKGRLTYANDVFLRVSAYSEDEAIGQPHNIIRHPDMPKAVFKLLWDTLAAGQEIFAYVLNLAGDGASYWVLAHVTPSYGARGRIVGYHSSRRLPAPTAVKAAAALYERLRAEEQRLGGQAGLAASWQLMQDLLAERGQTYDQYVWELTNEGASA</sequence>
<feature type="domain" description="PAS" evidence="1">
    <location>
        <begin position="52"/>
        <end position="103"/>
    </location>
</feature>
<accession>A0ABQ3WRH0</accession>
<dbReference type="Pfam" id="PF00989">
    <property type="entry name" value="PAS"/>
    <property type="match status" value="1"/>
</dbReference>
<comment type="caution">
    <text evidence="2">The sequence shown here is derived from an EMBL/GenBank/DDBJ whole genome shotgun (WGS) entry which is preliminary data.</text>
</comment>
<dbReference type="PROSITE" id="PS50112">
    <property type="entry name" value="PAS"/>
    <property type="match status" value="1"/>
</dbReference>
<protein>
    <submittedName>
        <fullName evidence="2">Chemotaxis protein</fullName>
    </submittedName>
</protein>
<proteinExistence type="predicted"/>
<dbReference type="CDD" id="cd00130">
    <property type="entry name" value="PAS"/>
    <property type="match status" value="1"/>
</dbReference>
<gene>
    <name evidence="2" type="ORF">Aca07nite_60250</name>
</gene>
<dbReference type="InterPro" id="IPR000014">
    <property type="entry name" value="PAS"/>
</dbReference>
<dbReference type="InterPro" id="IPR035965">
    <property type="entry name" value="PAS-like_dom_sf"/>
</dbReference>
<evidence type="ECO:0000313" key="2">
    <source>
        <dbReference type="EMBL" id="GID48750.1"/>
    </source>
</evidence>